<feature type="transmembrane region" description="Helical" evidence="1">
    <location>
        <begin position="382"/>
        <end position="403"/>
    </location>
</feature>
<dbReference type="EMBL" id="JAVRFI010000002">
    <property type="protein sequence ID" value="MDT0448484.1"/>
    <property type="molecule type" value="Genomic_DNA"/>
</dbReference>
<proteinExistence type="predicted"/>
<evidence type="ECO:0000313" key="4">
    <source>
        <dbReference type="Proteomes" id="UP001180531"/>
    </source>
</evidence>
<feature type="transmembrane region" description="Helical" evidence="1">
    <location>
        <begin position="546"/>
        <end position="562"/>
    </location>
</feature>
<reference evidence="3" key="1">
    <citation type="submission" date="2024-05" db="EMBL/GenBank/DDBJ databases">
        <title>30 novel species of actinomycetes from the DSMZ collection.</title>
        <authorList>
            <person name="Nouioui I."/>
        </authorList>
    </citation>
    <scope>NUCLEOTIDE SEQUENCE</scope>
    <source>
        <strain evidence="3">DSM 40473</strain>
    </source>
</reference>
<dbReference type="InterPro" id="IPR046176">
    <property type="entry name" value="DUF6185"/>
</dbReference>
<feature type="transmembrane region" description="Helical" evidence="1">
    <location>
        <begin position="716"/>
        <end position="737"/>
    </location>
</feature>
<dbReference type="Pfam" id="PF19683">
    <property type="entry name" value="DUF6185"/>
    <property type="match status" value="1"/>
</dbReference>
<evidence type="ECO:0000256" key="1">
    <source>
        <dbReference type="SAM" id="Phobius"/>
    </source>
</evidence>
<keyword evidence="1" id="KW-0812">Transmembrane</keyword>
<keyword evidence="1" id="KW-0472">Membrane</keyword>
<accession>A0ABU2SKP9</accession>
<organism evidence="3 4">
    <name type="scientific">Streptomyces hesseae</name>
    <dbReference type="NCBI Taxonomy" id="3075519"/>
    <lineage>
        <taxon>Bacteria</taxon>
        <taxon>Bacillati</taxon>
        <taxon>Actinomycetota</taxon>
        <taxon>Actinomycetes</taxon>
        <taxon>Kitasatosporales</taxon>
        <taxon>Streptomycetaceae</taxon>
        <taxon>Streptomyces</taxon>
    </lineage>
</organism>
<dbReference type="RefSeq" id="WP_311608273.1">
    <property type="nucleotide sequence ID" value="NZ_JAVRFI010000002.1"/>
</dbReference>
<feature type="transmembrane region" description="Helical" evidence="1">
    <location>
        <begin position="424"/>
        <end position="442"/>
    </location>
</feature>
<keyword evidence="2" id="KW-0732">Signal</keyword>
<feature type="transmembrane region" description="Helical" evidence="1">
    <location>
        <begin position="316"/>
        <end position="334"/>
    </location>
</feature>
<feature type="transmembrane region" description="Helical" evidence="1">
    <location>
        <begin position="482"/>
        <end position="500"/>
    </location>
</feature>
<keyword evidence="1" id="KW-1133">Transmembrane helix</keyword>
<comment type="caution">
    <text evidence="3">The sequence shown here is derived from an EMBL/GenBank/DDBJ whole genome shotgun (WGS) entry which is preliminary data.</text>
</comment>
<feature type="chain" id="PRO_5045607242" evidence="2">
    <location>
        <begin position="31"/>
        <end position="852"/>
    </location>
</feature>
<evidence type="ECO:0000313" key="3">
    <source>
        <dbReference type="EMBL" id="MDT0448484.1"/>
    </source>
</evidence>
<feature type="transmembrane region" description="Helical" evidence="1">
    <location>
        <begin position="827"/>
        <end position="845"/>
    </location>
</feature>
<protein>
    <submittedName>
        <fullName evidence="3">DUF6185 family protein</fullName>
    </submittedName>
</protein>
<name>A0ABU2SKP9_9ACTN</name>
<feature type="signal peptide" evidence="2">
    <location>
        <begin position="1"/>
        <end position="30"/>
    </location>
</feature>
<dbReference type="Proteomes" id="UP001180531">
    <property type="component" value="Unassembled WGS sequence"/>
</dbReference>
<feature type="transmembrane region" description="Helical" evidence="1">
    <location>
        <begin position="341"/>
        <end position="362"/>
    </location>
</feature>
<feature type="transmembrane region" description="Helical" evidence="1">
    <location>
        <begin position="676"/>
        <end position="696"/>
    </location>
</feature>
<feature type="transmembrane region" description="Helical" evidence="1">
    <location>
        <begin position="236"/>
        <end position="259"/>
    </location>
</feature>
<feature type="transmembrane region" description="Helical" evidence="1">
    <location>
        <begin position="775"/>
        <end position="795"/>
    </location>
</feature>
<gene>
    <name evidence="3" type="ORF">RM609_05210</name>
</gene>
<feature type="transmembrane region" description="Helical" evidence="1">
    <location>
        <begin position="749"/>
        <end position="769"/>
    </location>
</feature>
<sequence length="852" mass="93138">MTGGPWRRCAVVLLACLVCWAVGWPAWAYAAGAPRADDCHTGQLAGAHTQVDLRLANHAHSVPEAKGLMTVQVPASWPYADDLLLSEDSAHYQRAMRCLLRDPQSMDRPEEWRPHSPQVKAGASRVEVRYETLFFFSHGGPPFHVGPWGVGVHSKEWDLDLVAPPALKGAHWDRVQIDPGGLGASKVAPMPSSESGGRMVWTGLGVTAGPRPMVSVRMVPPWQRGWAASDQAATLLVANAAGVTAWWLGTSVVIVLAALRARRQPAGPELTNLERNSGTALWQWGVLKAVLGVMVLLLYKTILAVLDIPADKRPNWIGDSVLIGLLAGWLFVVTARPRRSFLVASSAIASAAGLVAMAPSLFGLPAQLADVKGRTDSAGFAVLVALAAAVQWLWLAGFVLWGWTLAHKGGLLRPETVPWRLRRLGPALVAVVALFVMWAAWFDEHKWQRTTWLMDHGAGNYHSHHVTALVKDSVHYAAQVPLWYYTHVWVLGGLAIVALLRARDLAPAVPYASPGPLDRLLLAVFFAIVVVWRQGSYAGLQAFTPLWFVLGIAALYGLLAVGRRRSVLAQHFEGCGDGSPQLCETITEAERSHLIARARRFRELTVALRAGDQGGADAALRRHAIEKELSGLHRWRPDRDVGGGVARQLLPSHITVVDVALSWGPHAEWWDNARHAAVLAAAFGLPGSALLVWLFYGPEDQWMRWGMYFFGVPDVFWRFVYWEIVWAGAGLVLGALWRLLPGRRGPARALSLTLAYTLLVGLGVLGSLITDQDFGNVAVAVSLMLLVLTLTSLAMDADTFRSERRFWPNRMGLLLSIYQIRGFSAQVAYILMQVVAVLTILRFFAGGESAFK</sequence>
<keyword evidence="4" id="KW-1185">Reference proteome</keyword>
<evidence type="ECO:0000256" key="2">
    <source>
        <dbReference type="SAM" id="SignalP"/>
    </source>
</evidence>
<feature type="transmembrane region" description="Helical" evidence="1">
    <location>
        <begin position="520"/>
        <end position="540"/>
    </location>
</feature>
<feature type="transmembrane region" description="Helical" evidence="1">
    <location>
        <begin position="280"/>
        <end position="304"/>
    </location>
</feature>